<protein>
    <recommendedName>
        <fullName evidence="1">YcaO domain-containing protein</fullName>
    </recommendedName>
</protein>
<name>A0A5N6SA76_9BIFI</name>
<dbReference type="InterPro" id="IPR003776">
    <property type="entry name" value="YcaO-like_dom"/>
</dbReference>
<dbReference type="Gene3D" id="3.30.1330.230">
    <property type="match status" value="1"/>
</dbReference>
<keyword evidence="3" id="KW-1185">Reference proteome</keyword>
<reference evidence="2 3" key="1">
    <citation type="submission" date="2018-04" db="EMBL/GenBank/DDBJ databases">
        <authorList>
            <person name="Eckel V.P."/>
            <person name="Vogel R.F."/>
        </authorList>
    </citation>
    <scope>NUCLEOTIDE SEQUENCE [LARGE SCALE GENOMIC DNA]</scope>
    <source>
        <strain evidence="3">TMW 2.1764</strain>
    </source>
</reference>
<dbReference type="RefSeq" id="WP_152579776.1">
    <property type="nucleotide sequence ID" value="NZ_JAKVIV010000015.1"/>
</dbReference>
<dbReference type="AlphaFoldDB" id="A0A5N6SA76"/>
<dbReference type="PANTHER" id="PTHR37809:SF1">
    <property type="entry name" value="RIBOSOMAL PROTEIN S12 METHYLTHIOTRANSFERASE ACCESSORY FACTOR YCAO"/>
    <property type="match status" value="1"/>
</dbReference>
<dbReference type="PROSITE" id="PS51664">
    <property type="entry name" value="YCAO"/>
    <property type="match status" value="1"/>
</dbReference>
<dbReference type="PANTHER" id="PTHR37809">
    <property type="entry name" value="RIBOSOMAL PROTEIN S12 METHYLTHIOTRANSFERASE ACCESSORY FACTOR YCAO"/>
    <property type="match status" value="1"/>
</dbReference>
<gene>
    <name evidence="2" type="ORF">DDE84_00360</name>
</gene>
<evidence type="ECO:0000313" key="2">
    <source>
        <dbReference type="EMBL" id="KAE8130081.1"/>
    </source>
</evidence>
<evidence type="ECO:0000313" key="3">
    <source>
        <dbReference type="Proteomes" id="UP000325415"/>
    </source>
</evidence>
<sequence length="467" mass="50391">MMNIDVTKPWVDRTKSAVYLEQFASPYLGVAPAEFDITYQPQELPSTYVSIECCKSDELIGYPANPSNGGGGTDKQASRWAGIAETIERYSAVYIPEERISHGSAGAHDLVLPGGGTPFSAAQYRSEGFPYAPFSDAQGIPLIAASDVLAGTEVAVPAQWVFLNPRFADTATQVPRQATEQPLRQPLQPHLGQICYATSNGLACGPDMEEAFLSALLEAAERDAIMITWNAQWSAPLVDLESSPETRDFVRDYASRTNLEFAALDLTQVNGIPACLGTVTFYDGQRRRVLGVGGKASWTLGKAAVGALTEALLTMGYSRSVCEKRGVIPDDADFATTVLDLEDHVRLFASTKRVNESRWLTQSAERTDIGAAQAVAGSTPGQIAMHALEILRSSGIRCAGVDVTAPDIAETPLRVVKVVSDKLVPLSVGWKNRYNGFDRLFSVPSRLPGCRAVAREADLNPLPHPFP</sequence>
<dbReference type="Gene3D" id="3.30.40.250">
    <property type="match status" value="1"/>
</dbReference>
<dbReference type="EMBL" id="QDAG01000001">
    <property type="protein sequence ID" value="KAE8130081.1"/>
    <property type="molecule type" value="Genomic_DNA"/>
</dbReference>
<proteinExistence type="predicted"/>
<accession>A0A5N6SA76</accession>
<dbReference type="Proteomes" id="UP000325415">
    <property type="component" value="Unassembled WGS sequence"/>
</dbReference>
<dbReference type="GeneID" id="78126156"/>
<comment type="caution">
    <text evidence="2">The sequence shown here is derived from an EMBL/GenBank/DDBJ whole genome shotgun (WGS) entry which is preliminary data.</text>
</comment>
<organism evidence="2 3">
    <name type="scientific">Bifidobacterium tibiigranuli</name>
    <dbReference type="NCBI Taxonomy" id="2172043"/>
    <lineage>
        <taxon>Bacteria</taxon>
        <taxon>Bacillati</taxon>
        <taxon>Actinomycetota</taxon>
        <taxon>Actinomycetes</taxon>
        <taxon>Bifidobacteriales</taxon>
        <taxon>Bifidobacteriaceae</taxon>
        <taxon>Bifidobacterium</taxon>
    </lineage>
</organism>
<evidence type="ECO:0000259" key="1">
    <source>
        <dbReference type="PROSITE" id="PS51664"/>
    </source>
</evidence>
<dbReference type="Gene3D" id="3.30.160.660">
    <property type="match status" value="1"/>
</dbReference>
<feature type="domain" description="YcaO" evidence="1">
    <location>
        <begin position="70"/>
        <end position="467"/>
    </location>
</feature>
<dbReference type="Pfam" id="PF02624">
    <property type="entry name" value="YcaO"/>
    <property type="match status" value="1"/>
</dbReference>